<evidence type="ECO:0000256" key="6">
    <source>
        <dbReference type="PIRSR" id="PIRSR625705-1"/>
    </source>
</evidence>
<keyword evidence="4 9" id="KW-0378">Hydrolase</keyword>
<dbReference type="Pfam" id="PF00753">
    <property type="entry name" value="Lactamase_B"/>
    <property type="match status" value="1"/>
</dbReference>
<dbReference type="GO" id="GO:0030203">
    <property type="term" value="P:glycosaminoglycan metabolic process"/>
    <property type="evidence" value="ECO:0007669"/>
    <property type="project" value="TreeGrafter"/>
</dbReference>
<keyword evidence="7" id="KW-0732">Signal</keyword>
<keyword evidence="5 9" id="KW-0326">Glycosidase</keyword>
<feature type="chain" id="PRO_5009603981" description="beta-N-acetylhexosaminidase" evidence="7">
    <location>
        <begin position="22"/>
        <end position="799"/>
    </location>
</feature>
<dbReference type="InterPro" id="IPR001279">
    <property type="entry name" value="Metallo-B-lactamas"/>
</dbReference>
<dbReference type="GO" id="GO:0004563">
    <property type="term" value="F:beta-N-acetylhexosaminidase activity"/>
    <property type="evidence" value="ECO:0007669"/>
    <property type="project" value="UniProtKB-EC"/>
</dbReference>
<dbReference type="PANTHER" id="PTHR22600:SF57">
    <property type="entry name" value="BETA-N-ACETYLHEXOSAMINIDASE"/>
    <property type="match status" value="1"/>
</dbReference>
<dbReference type="PRINTS" id="PR00738">
    <property type="entry name" value="GLHYDRLASE20"/>
</dbReference>
<gene>
    <name evidence="9" type="primary">nahA5</name>
    <name evidence="9" type="ORF">ING2E5A_2261</name>
</gene>
<feature type="active site" description="Proton donor" evidence="6">
    <location>
        <position position="324"/>
    </location>
</feature>
<dbReference type="Proteomes" id="UP000178485">
    <property type="component" value="Chromosome i"/>
</dbReference>
<dbReference type="AlphaFoldDB" id="A0A1G4G986"/>
<dbReference type="EMBL" id="LT608328">
    <property type="protein sequence ID" value="SCM59072.1"/>
    <property type="molecule type" value="Genomic_DNA"/>
</dbReference>
<evidence type="ECO:0000256" key="2">
    <source>
        <dbReference type="ARBA" id="ARBA00006285"/>
    </source>
</evidence>
<dbReference type="PANTHER" id="PTHR22600">
    <property type="entry name" value="BETA-HEXOSAMINIDASE"/>
    <property type="match status" value="1"/>
</dbReference>
<proteinExistence type="inferred from homology"/>
<name>A0A1G4G986_9BACT</name>
<organism evidence="9 10">
    <name type="scientific">Petrimonas mucosa</name>
    <dbReference type="NCBI Taxonomy" id="1642646"/>
    <lineage>
        <taxon>Bacteria</taxon>
        <taxon>Pseudomonadati</taxon>
        <taxon>Bacteroidota</taxon>
        <taxon>Bacteroidia</taxon>
        <taxon>Bacteroidales</taxon>
        <taxon>Dysgonomonadaceae</taxon>
        <taxon>Petrimonas</taxon>
    </lineage>
</organism>
<dbReference type="Pfam" id="PF02838">
    <property type="entry name" value="Glyco_hydro_20b"/>
    <property type="match status" value="1"/>
</dbReference>
<protein>
    <recommendedName>
        <fullName evidence="3">beta-N-acetylhexosaminidase</fullName>
        <ecNumber evidence="3">3.2.1.52</ecNumber>
    </recommendedName>
</protein>
<evidence type="ECO:0000256" key="7">
    <source>
        <dbReference type="SAM" id="SignalP"/>
    </source>
</evidence>
<dbReference type="InterPro" id="IPR015882">
    <property type="entry name" value="HEX_bac_N"/>
</dbReference>
<dbReference type="InterPro" id="IPR029018">
    <property type="entry name" value="Hex-like_dom2"/>
</dbReference>
<dbReference type="GO" id="GO:0016020">
    <property type="term" value="C:membrane"/>
    <property type="evidence" value="ECO:0007669"/>
    <property type="project" value="TreeGrafter"/>
</dbReference>
<evidence type="ECO:0000259" key="8">
    <source>
        <dbReference type="SMART" id="SM00849"/>
    </source>
</evidence>
<dbReference type="EC" id="3.2.1.52" evidence="3"/>
<dbReference type="SUPFAM" id="SSF51445">
    <property type="entry name" value="(Trans)glycosidases"/>
    <property type="match status" value="1"/>
</dbReference>
<dbReference type="Gene3D" id="3.20.20.80">
    <property type="entry name" value="Glycosidases"/>
    <property type="match status" value="1"/>
</dbReference>
<evidence type="ECO:0000313" key="10">
    <source>
        <dbReference type="Proteomes" id="UP000178485"/>
    </source>
</evidence>
<dbReference type="SMART" id="SM00849">
    <property type="entry name" value="Lactamase_B"/>
    <property type="match status" value="1"/>
</dbReference>
<dbReference type="InterPro" id="IPR015883">
    <property type="entry name" value="Glyco_hydro_20_cat"/>
</dbReference>
<dbReference type="CDD" id="cd06563">
    <property type="entry name" value="GH20_chitobiase-like"/>
    <property type="match status" value="1"/>
</dbReference>
<dbReference type="InterPro" id="IPR025705">
    <property type="entry name" value="Beta_hexosaminidase_sua/sub"/>
</dbReference>
<dbReference type="Gene3D" id="3.60.15.10">
    <property type="entry name" value="Ribonuclease Z/Hydroxyacylglutathione hydrolase-like"/>
    <property type="match status" value="1"/>
</dbReference>
<sequence>MNMRLIFLTLITLFSTGSLFATDSNTLPIVPKPQQEMVTGEEITVGSHWKIYIDREATGSSTYMTELLKGCGVEPSITEQRNEANLILAIDKKISKNREAYRISVSARGEIQVSATTRNGLLHALQTLRQLINCQANGITIPVCRIIDEPAFSWRAFMLDESRHFHGMEMVKKLLDEMSYLKLNTFHWHLVDDPGWRIEIRKYPELTTIGSKRDFSHRELTPAQWDEQFPGKKMYYTQDEIREIVQYADERGIQVVPEIEVPGHASASIAAYPWLGASSKRQGKGVWGDLYNVTNPEVEAFIHDILDEMITLFPSKIIHIGGDEANYTHWANNPEIVQFMKDQKIPTYADLQVWSINRLSNYLASKGVRTMGWNEITGDNIRGEAHLEASQSEKLAKGTLVHFWDGDIGLINKAINEGYSVVNSNRHYTYLDYPYEVTPLEKAYSFHPVPDGIAGEKVGAIVGLGCQMWGEYTPNQTRIYYQTFPRIAAYAECGWTKAEDKNYDEFRHRMKKTERRWRKMGYINQQPTYTRQDDTFTLWQLPSQINTIGNSYIIRTDDGKVIVIDGGVKEEEGYLRGFIGALGNIVDCWFVTHPHPDHIGALTRILENPKGIGVRQICHSTFSDSLLNGEPNYKGEALNYYEAAKKSGATVTEATLGMTFAFGQTTLRILGIKNEELKSNPYNNSSMVIKVWDPLKSVLFLGDLGKESGDKLLYGPYRDQLDCDYIQMSHHGQSGVSMDFYRTVKFRACLWPTPTWVYDNDAGKGFNTHILTTIETRNTIEALNISENYLSFEGVTRID</sequence>
<dbReference type="GO" id="GO:0005975">
    <property type="term" value="P:carbohydrate metabolic process"/>
    <property type="evidence" value="ECO:0007669"/>
    <property type="project" value="InterPro"/>
</dbReference>
<dbReference type="STRING" id="1642646.ING2E5A_2261"/>
<dbReference type="Pfam" id="PF00728">
    <property type="entry name" value="Glyco_hydro_20"/>
    <property type="match status" value="1"/>
</dbReference>
<dbReference type="InterPro" id="IPR036866">
    <property type="entry name" value="RibonucZ/Hydroxyglut_hydro"/>
</dbReference>
<dbReference type="InterPro" id="IPR017853">
    <property type="entry name" value="GH"/>
</dbReference>
<evidence type="ECO:0000256" key="3">
    <source>
        <dbReference type="ARBA" id="ARBA00012663"/>
    </source>
</evidence>
<evidence type="ECO:0000256" key="4">
    <source>
        <dbReference type="ARBA" id="ARBA00022801"/>
    </source>
</evidence>
<dbReference type="SUPFAM" id="SSF55545">
    <property type="entry name" value="beta-N-acetylhexosaminidase-like domain"/>
    <property type="match status" value="1"/>
</dbReference>
<evidence type="ECO:0000256" key="1">
    <source>
        <dbReference type="ARBA" id="ARBA00001231"/>
    </source>
</evidence>
<comment type="catalytic activity">
    <reaction evidence="1">
        <text>Hydrolysis of terminal non-reducing N-acetyl-D-hexosamine residues in N-acetyl-beta-D-hexosaminides.</text>
        <dbReference type="EC" id="3.2.1.52"/>
    </reaction>
</comment>
<evidence type="ECO:0000256" key="5">
    <source>
        <dbReference type="ARBA" id="ARBA00023295"/>
    </source>
</evidence>
<feature type="signal peptide" evidence="7">
    <location>
        <begin position="1"/>
        <end position="21"/>
    </location>
</feature>
<dbReference type="SUPFAM" id="SSF56281">
    <property type="entry name" value="Metallo-hydrolase/oxidoreductase"/>
    <property type="match status" value="1"/>
</dbReference>
<keyword evidence="10" id="KW-1185">Reference proteome</keyword>
<comment type="similarity">
    <text evidence="2">Belongs to the glycosyl hydrolase 20 family.</text>
</comment>
<dbReference type="Gene3D" id="3.30.379.10">
    <property type="entry name" value="Chitobiase/beta-hexosaminidase domain 2-like"/>
    <property type="match status" value="1"/>
</dbReference>
<reference evidence="9 10" key="1">
    <citation type="submission" date="2016-08" db="EMBL/GenBank/DDBJ databases">
        <authorList>
            <person name="Seilhamer J.J."/>
        </authorList>
    </citation>
    <scope>NUCLEOTIDE SEQUENCE [LARGE SCALE GENOMIC DNA]</scope>
    <source>
        <strain evidence="9">ING2-E5A</strain>
    </source>
</reference>
<feature type="domain" description="Metallo-beta-lactamase" evidence="8">
    <location>
        <begin position="548"/>
        <end position="730"/>
    </location>
</feature>
<evidence type="ECO:0000313" key="9">
    <source>
        <dbReference type="EMBL" id="SCM59072.1"/>
    </source>
</evidence>
<dbReference type="KEGG" id="pmuc:ING2E5A_2261"/>
<accession>A0A1G4G986</accession>